<dbReference type="Proteomes" id="UP000051326">
    <property type="component" value="Unassembled WGS sequence"/>
</dbReference>
<dbReference type="RefSeq" id="WP_058286224.1">
    <property type="nucleotide sequence ID" value="NZ_CYSR01000022.1"/>
</dbReference>
<feature type="transmembrane region" description="Helical" evidence="1">
    <location>
        <begin position="129"/>
        <end position="146"/>
    </location>
</feature>
<name>A0A0P1HLR3_9RHOB</name>
<evidence type="ECO:0000256" key="1">
    <source>
        <dbReference type="SAM" id="Phobius"/>
    </source>
</evidence>
<evidence type="ECO:0000313" key="3">
    <source>
        <dbReference type="Proteomes" id="UP000051326"/>
    </source>
</evidence>
<dbReference type="AlphaFoldDB" id="A0A0P1HLR3"/>
<keyword evidence="1" id="KW-0812">Transmembrane</keyword>
<dbReference type="STRING" id="1396826.PHA8399_02241"/>
<accession>A0A0P1HLR3</accession>
<dbReference type="PIRSF" id="PIRSF033239">
    <property type="entry name" value="ExoD"/>
    <property type="match status" value="1"/>
</dbReference>
<keyword evidence="1" id="KW-1133">Transmembrane helix</keyword>
<dbReference type="Pfam" id="PF06055">
    <property type="entry name" value="ExoD"/>
    <property type="match status" value="1"/>
</dbReference>
<feature type="transmembrane region" description="Helical" evidence="1">
    <location>
        <begin position="174"/>
        <end position="194"/>
    </location>
</feature>
<gene>
    <name evidence="2" type="ORF">PHA8399_02241</name>
</gene>
<dbReference type="InterPro" id="IPR010331">
    <property type="entry name" value="ExoD"/>
</dbReference>
<organism evidence="2 3">
    <name type="scientific">Leisingera aquaemixtae</name>
    <dbReference type="NCBI Taxonomy" id="1396826"/>
    <lineage>
        <taxon>Bacteria</taxon>
        <taxon>Pseudomonadati</taxon>
        <taxon>Pseudomonadota</taxon>
        <taxon>Alphaproteobacteria</taxon>
        <taxon>Rhodobacterales</taxon>
        <taxon>Roseobacteraceae</taxon>
        <taxon>Leisingera</taxon>
    </lineage>
</organism>
<sequence length="195" mass="20461">MNPSKKPVAAVLQETSRIVRDSSGPVTVAKLTEELGHSSLSAVLAVPALAVVSPLSGVPLFSSACGVMICLVSGQMLLGRTHLWLPQWLGRREIKGKTVRKMTAGLQRTARWLDRHSGKRLPALVRQPFLTVIRLVCLICGALMPLLEIVPFSSSILGAAVSLLAVAMLTRDGLIALLTLSGLGAAATALAAGLI</sequence>
<proteinExistence type="predicted"/>
<dbReference type="EMBL" id="CYSR01000022">
    <property type="protein sequence ID" value="CUI00115.1"/>
    <property type="molecule type" value="Genomic_DNA"/>
</dbReference>
<keyword evidence="1" id="KW-0472">Membrane</keyword>
<reference evidence="2 3" key="1">
    <citation type="submission" date="2015-09" db="EMBL/GenBank/DDBJ databases">
        <authorList>
            <consortium name="Swine Surveillance"/>
        </authorList>
    </citation>
    <scope>NUCLEOTIDE SEQUENCE [LARGE SCALE GENOMIC DNA]</scope>
    <source>
        <strain evidence="2 3">CECT 8399</strain>
    </source>
</reference>
<dbReference type="PANTHER" id="PTHR41795:SF1">
    <property type="entry name" value="EXOPOLYSACCHARIDE SYNTHESIS PROTEIN"/>
    <property type="match status" value="1"/>
</dbReference>
<dbReference type="PANTHER" id="PTHR41795">
    <property type="entry name" value="EXOPOLYSACCHARIDE SYNTHESIS PROTEIN"/>
    <property type="match status" value="1"/>
</dbReference>
<protein>
    <submittedName>
        <fullName evidence="2">Exopolysaccharide synthesis, ExoD</fullName>
    </submittedName>
</protein>
<evidence type="ECO:0000313" key="2">
    <source>
        <dbReference type="EMBL" id="CUI00115.1"/>
    </source>
</evidence>